<dbReference type="SUPFAM" id="SSF54001">
    <property type="entry name" value="Cysteine proteinases"/>
    <property type="match status" value="1"/>
</dbReference>
<dbReference type="Pfam" id="PF00443">
    <property type="entry name" value="UCH"/>
    <property type="match status" value="1"/>
</dbReference>
<feature type="compositionally biased region" description="Polar residues" evidence="5">
    <location>
        <begin position="16"/>
        <end position="35"/>
    </location>
</feature>
<evidence type="ECO:0000313" key="10">
    <source>
        <dbReference type="Proteomes" id="UP000799441"/>
    </source>
</evidence>
<dbReference type="SUPFAM" id="SSF82185">
    <property type="entry name" value="Histone H3 K4-specific methyltransferase SET7/9 N-terminal domain"/>
    <property type="match status" value="1"/>
</dbReference>
<feature type="domain" description="RING-type" evidence="6">
    <location>
        <begin position="757"/>
        <end position="792"/>
    </location>
</feature>
<keyword evidence="4" id="KW-0863">Zinc-finger</keyword>
<dbReference type="InterPro" id="IPR013083">
    <property type="entry name" value="Znf_RING/FYVE/PHD"/>
</dbReference>
<evidence type="ECO:0000256" key="2">
    <source>
        <dbReference type="ARBA" id="ARBA00022490"/>
    </source>
</evidence>
<evidence type="ECO:0000313" key="9">
    <source>
        <dbReference type="EMBL" id="KAF2718349.1"/>
    </source>
</evidence>
<keyword evidence="10" id="KW-1185">Reference proteome</keyword>
<feature type="domain" description="USP" evidence="8">
    <location>
        <begin position="338"/>
        <end position="583"/>
    </location>
</feature>
<accession>A0A9P4ULB7</accession>
<dbReference type="SUPFAM" id="SSF57850">
    <property type="entry name" value="RING/U-box"/>
    <property type="match status" value="1"/>
</dbReference>
<dbReference type="InterPro" id="IPR008974">
    <property type="entry name" value="TRAF-like"/>
</dbReference>
<dbReference type="InterPro" id="IPR028889">
    <property type="entry name" value="USP"/>
</dbReference>
<keyword evidence="3" id="KW-0677">Repeat</keyword>
<dbReference type="GO" id="GO:0004843">
    <property type="term" value="F:cysteine-type deubiquitinase activity"/>
    <property type="evidence" value="ECO:0007669"/>
    <property type="project" value="InterPro"/>
</dbReference>
<feature type="compositionally biased region" description="Acidic residues" evidence="5">
    <location>
        <begin position="87"/>
        <end position="99"/>
    </location>
</feature>
<dbReference type="Gene3D" id="3.90.70.10">
    <property type="entry name" value="Cysteine proteinases"/>
    <property type="match status" value="1"/>
</dbReference>
<dbReference type="InterPro" id="IPR001841">
    <property type="entry name" value="Znf_RING"/>
</dbReference>
<reference evidence="9" key="1">
    <citation type="journal article" date="2020" name="Stud. Mycol.">
        <title>101 Dothideomycetes genomes: a test case for predicting lifestyles and emergence of pathogens.</title>
        <authorList>
            <person name="Haridas S."/>
            <person name="Albert R."/>
            <person name="Binder M."/>
            <person name="Bloem J."/>
            <person name="Labutti K."/>
            <person name="Salamov A."/>
            <person name="Andreopoulos B."/>
            <person name="Baker S."/>
            <person name="Barry K."/>
            <person name="Bills G."/>
            <person name="Bluhm B."/>
            <person name="Cannon C."/>
            <person name="Castanera R."/>
            <person name="Culley D."/>
            <person name="Daum C."/>
            <person name="Ezra D."/>
            <person name="Gonzalez J."/>
            <person name="Henrissat B."/>
            <person name="Kuo A."/>
            <person name="Liang C."/>
            <person name="Lipzen A."/>
            <person name="Lutzoni F."/>
            <person name="Magnuson J."/>
            <person name="Mondo S."/>
            <person name="Nolan M."/>
            <person name="Ohm R."/>
            <person name="Pangilinan J."/>
            <person name="Park H.-J."/>
            <person name="Ramirez L."/>
            <person name="Alfaro M."/>
            <person name="Sun H."/>
            <person name="Tritt A."/>
            <person name="Yoshinaga Y."/>
            <person name="Zwiers L.-H."/>
            <person name="Turgeon B."/>
            <person name="Goodwin S."/>
            <person name="Spatafora J."/>
            <person name="Crous P."/>
            <person name="Grigoriev I."/>
        </authorList>
    </citation>
    <scope>NUCLEOTIDE SEQUENCE</scope>
    <source>
        <strain evidence="9">CBS 116435</strain>
    </source>
</reference>
<proteinExistence type="predicted"/>
<dbReference type="InterPro" id="IPR002083">
    <property type="entry name" value="MATH/TRAF_dom"/>
</dbReference>
<evidence type="ECO:0000259" key="8">
    <source>
        <dbReference type="PROSITE" id="PS50235"/>
    </source>
</evidence>
<feature type="region of interest" description="Disordered" evidence="5">
    <location>
        <begin position="1"/>
        <end position="117"/>
    </location>
</feature>
<feature type="region of interest" description="Disordered" evidence="5">
    <location>
        <begin position="594"/>
        <end position="628"/>
    </location>
</feature>
<feature type="compositionally biased region" description="Basic and acidic residues" evidence="5">
    <location>
        <begin position="600"/>
        <end position="611"/>
    </location>
</feature>
<keyword evidence="4" id="KW-0862">Zinc</keyword>
<dbReference type="PROSITE" id="PS50235">
    <property type="entry name" value="USP_3"/>
    <property type="match status" value="1"/>
</dbReference>
<dbReference type="PROSITE" id="PS50144">
    <property type="entry name" value="MATH"/>
    <property type="match status" value="1"/>
</dbReference>
<dbReference type="AlphaFoldDB" id="A0A9P4ULB7"/>
<dbReference type="EMBL" id="MU003826">
    <property type="protein sequence ID" value="KAF2718349.1"/>
    <property type="molecule type" value="Genomic_DNA"/>
</dbReference>
<evidence type="ECO:0000259" key="6">
    <source>
        <dbReference type="PROSITE" id="PS50089"/>
    </source>
</evidence>
<dbReference type="PANTHER" id="PTHR23084">
    <property type="entry name" value="PHOSPHATIDYLINOSITOL-4-PHOSPHATE 5-KINASE RELATED"/>
    <property type="match status" value="1"/>
</dbReference>
<dbReference type="InterPro" id="IPR003409">
    <property type="entry name" value="MORN"/>
</dbReference>
<dbReference type="Proteomes" id="UP000799441">
    <property type="component" value="Unassembled WGS sequence"/>
</dbReference>
<dbReference type="SMART" id="SM00698">
    <property type="entry name" value="MORN"/>
    <property type="match status" value="4"/>
</dbReference>
<dbReference type="GO" id="GO:0005737">
    <property type="term" value="C:cytoplasm"/>
    <property type="evidence" value="ECO:0007669"/>
    <property type="project" value="UniProtKB-SubCell"/>
</dbReference>
<sequence>MSAGDVLPHQVLPPSFGTQGSHTPVPTIPSSIDSQVQDHIEANQPPEDAEMEGGEDTAGTPRQRETPPPTIPAVSSFHEDFQHESDSDGEEDEEDEEDSTPGSRWEAIEEDKSKPCDDETAYIENKGEHSALDHTYWEEQTFIELDDPELVPGTSGRIEWLVEHFNGTKENPNKDLVMRSQKVRMGEYEWQIKLYPHGNGGDYLSVYVECVDMLQPEFDAFEEFKQLPVPNLKGAPSLKKRRWLAAQVSVVMYNPAEPRTNEFKCDAHSFHKGSPDLGWKYFSYEPRYCFHQRRHGQREAILRDDKLAFTAHIRLIDDPTGCMWNQGVSSPEDSISVTGLRPFRGQSAFNAGMIPLLHLKQFREFIGRIEKSDAKLVLKLQYLIHKMLSRKPPKRHSRHDVRAVPIADCVMFLQSMRQKLHDAGLGKDFDGLFGPMKRGMVSDRLQKNSSVQAAIDSHTKLDTPPVLSLELERQQFTEQRKWKKLDYKIDLNDVVTVRGHSYTLYGFVTHTGHLQSEIYTAYVRPRGRDTRWYCYDGGRVRCLTRKQALECANGSQNRSGDEHDSLVSPGLDELVYLVYYVRDDQPIEVPAEEELASHMMPKEKQKVEKDVQGQQTTSGNPTAATATATATENESLIANQQTAEIQQPRRIVIDYFSREYFDGFYLNDKPHGEGHLISVQGDNYTGAFFNGQYHGKGKMIYAKDGRVYEGDWVDGKRHGQGVLTEENRRYEGGWHEDQQKGKFVLTGEVTDDEKSCCQICYMNPLNCALYDCGHVVACKDCARRIDDCPVCRKRVLARVELFGVTVSLE</sequence>
<evidence type="ECO:0000259" key="7">
    <source>
        <dbReference type="PROSITE" id="PS50144"/>
    </source>
</evidence>
<dbReference type="GO" id="GO:0008270">
    <property type="term" value="F:zinc ion binding"/>
    <property type="evidence" value="ECO:0007669"/>
    <property type="project" value="UniProtKB-KW"/>
</dbReference>
<dbReference type="InterPro" id="IPR038765">
    <property type="entry name" value="Papain-like_cys_pep_sf"/>
</dbReference>
<feature type="domain" description="MATH" evidence="7">
    <location>
        <begin position="155"/>
        <end position="313"/>
    </location>
</feature>
<dbReference type="Gene3D" id="3.30.40.10">
    <property type="entry name" value="Zinc/RING finger domain, C3HC4 (zinc finger)"/>
    <property type="match status" value="1"/>
</dbReference>
<comment type="caution">
    <text evidence="9">The sequence shown here is derived from an EMBL/GenBank/DDBJ whole genome shotgun (WGS) entry which is preliminary data.</text>
</comment>
<dbReference type="GO" id="GO:0016579">
    <property type="term" value="P:protein deubiquitination"/>
    <property type="evidence" value="ECO:0007669"/>
    <property type="project" value="InterPro"/>
</dbReference>
<dbReference type="PROSITE" id="PS50089">
    <property type="entry name" value="ZF_RING_2"/>
    <property type="match status" value="1"/>
</dbReference>
<dbReference type="SUPFAM" id="SSF49599">
    <property type="entry name" value="TRAF domain-like"/>
    <property type="match status" value="1"/>
</dbReference>
<gene>
    <name evidence="9" type="ORF">K431DRAFT_231046</name>
</gene>
<keyword evidence="4" id="KW-0479">Metal-binding</keyword>
<evidence type="ECO:0000256" key="1">
    <source>
        <dbReference type="ARBA" id="ARBA00004496"/>
    </source>
</evidence>
<comment type="subcellular location">
    <subcellularLocation>
        <location evidence="1">Cytoplasm</location>
    </subcellularLocation>
</comment>
<evidence type="ECO:0000256" key="4">
    <source>
        <dbReference type="PROSITE-ProRule" id="PRU00175"/>
    </source>
</evidence>
<dbReference type="Gene3D" id="2.60.210.10">
    <property type="entry name" value="Apoptosis, Tumor Necrosis Factor Receptor Associated Protein 2, Chain A"/>
    <property type="match status" value="1"/>
</dbReference>
<evidence type="ECO:0000256" key="5">
    <source>
        <dbReference type="SAM" id="MobiDB-lite"/>
    </source>
</evidence>
<organism evidence="9 10">
    <name type="scientific">Polychaeton citri CBS 116435</name>
    <dbReference type="NCBI Taxonomy" id="1314669"/>
    <lineage>
        <taxon>Eukaryota</taxon>
        <taxon>Fungi</taxon>
        <taxon>Dikarya</taxon>
        <taxon>Ascomycota</taxon>
        <taxon>Pezizomycotina</taxon>
        <taxon>Dothideomycetes</taxon>
        <taxon>Dothideomycetidae</taxon>
        <taxon>Capnodiales</taxon>
        <taxon>Capnodiaceae</taxon>
        <taxon>Polychaeton</taxon>
    </lineage>
</organism>
<keyword evidence="2" id="KW-0963">Cytoplasm</keyword>
<feature type="compositionally biased region" description="Basic and acidic residues" evidence="5">
    <location>
        <begin position="77"/>
        <end position="86"/>
    </location>
</feature>
<dbReference type="Pfam" id="PF02493">
    <property type="entry name" value="MORN"/>
    <property type="match status" value="3"/>
</dbReference>
<feature type="compositionally biased region" description="Polar residues" evidence="5">
    <location>
        <begin position="612"/>
        <end position="621"/>
    </location>
</feature>
<dbReference type="PANTHER" id="PTHR23084:SF263">
    <property type="entry name" value="MORN REPEAT-CONTAINING PROTEIN 1"/>
    <property type="match status" value="1"/>
</dbReference>
<name>A0A9P4ULB7_9PEZI</name>
<evidence type="ECO:0000256" key="3">
    <source>
        <dbReference type="ARBA" id="ARBA00022737"/>
    </source>
</evidence>
<dbReference type="InterPro" id="IPR001394">
    <property type="entry name" value="Peptidase_C19_UCH"/>
</dbReference>
<protein>
    <submittedName>
        <fullName evidence="9">Cysteine proteinase</fullName>
    </submittedName>
</protein>
<feature type="compositionally biased region" description="Basic and acidic residues" evidence="5">
    <location>
        <begin position="106"/>
        <end position="117"/>
    </location>
</feature>
<dbReference type="OrthoDB" id="294378at2759"/>
<dbReference type="Pfam" id="PF13920">
    <property type="entry name" value="zf-C3HC4_3"/>
    <property type="match status" value="1"/>
</dbReference>
<dbReference type="Gene3D" id="2.20.110.10">
    <property type="entry name" value="Histone H3 K4-specific methyltransferase SET7/9 N-terminal domain"/>
    <property type="match status" value="1"/>
</dbReference>